<dbReference type="GO" id="GO:0004029">
    <property type="term" value="F:aldehyde dehydrogenase (NAD+) activity"/>
    <property type="evidence" value="ECO:0007669"/>
    <property type="project" value="UniProtKB-EC"/>
</dbReference>
<evidence type="ECO:0000256" key="1">
    <source>
        <dbReference type="ARBA" id="ARBA00009986"/>
    </source>
</evidence>
<protein>
    <recommendedName>
        <fullName evidence="3">aldehyde dehydrogenase (NAD(+))</fullName>
        <ecNumber evidence="3">1.2.1.3</ecNumber>
    </recommendedName>
</protein>
<dbReference type="CDD" id="cd07106">
    <property type="entry name" value="ALDH_AldA-AAD23400"/>
    <property type="match status" value="1"/>
</dbReference>
<evidence type="ECO:0000256" key="4">
    <source>
        <dbReference type="ARBA" id="ARBA00049194"/>
    </source>
</evidence>
<evidence type="ECO:0000256" key="3">
    <source>
        <dbReference type="ARBA" id="ARBA00024226"/>
    </source>
</evidence>
<name>A0AAJ0D4L9_9PEZI</name>
<dbReference type="Pfam" id="PF00171">
    <property type="entry name" value="Aldedh"/>
    <property type="match status" value="1"/>
</dbReference>
<keyword evidence="9" id="KW-1185">Reference proteome</keyword>
<dbReference type="Gene3D" id="3.40.309.10">
    <property type="entry name" value="Aldehyde Dehydrogenase, Chain A, domain 2"/>
    <property type="match status" value="1"/>
</dbReference>
<dbReference type="InterPro" id="IPR016160">
    <property type="entry name" value="Ald_DH_CS_CYS"/>
</dbReference>
<dbReference type="InterPro" id="IPR016161">
    <property type="entry name" value="Ald_DH/histidinol_DH"/>
</dbReference>
<dbReference type="InterPro" id="IPR016163">
    <property type="entry name" value="Ald_DH_C"/>
</dbReference>
<evidence type="ECO:0000313" key="9">
    <source>
        <dbReference type="Proteomes" id="UP001271007"/>
    </source>
</evidence>
<evidence type="ECO:0000256" key="5">
    <source>
        <dbReference type="PROSITE-ProRule" id="PRU10007"/>
    </source>
</evidence>
<comment type="similarity">
    <text evidence="1 6">Belongs to the aldehyde dehydrogenase family.</text>
</comment>
<sequence>MKISWTSFHNVINGAIRGPEQIAYGLNPVTSEKLWPVPIASSKDLDRAVAAAKEAFPAWANTSLEERKDMIMTYEARVRAAQGELMDLLTLEGGKPRSVAAFEVDFVLRWFKYHLTLALDEEKVELQDRTLETRYTPLGVVAAICPWNFPLVLTIGKVLPALLTGCCVIVKPSPFTPYTTLKIVEMALDIFPPGVFQGLNGDDSLGPAMVTHPDIAKISFTGSVPTGMKIMEQSGSTLKRITLELGGNDAAIILPDVDISKVAKQIVSSALLNAGQMCVATKRVYIHTSIYERFVAAAVDAMQEVVAGHPDSREATIGPIQNKPQYDRVIALLEDCKTHGYTLRAGKQIAENLEGGLFVQPTLVDNPPDSSRVVVEEAFGPIFPTLKWTDTEELLARVNATETGLGASVWSCNVESASAIARRLEVGSVWINMIETPIPDAYFSGHKRSGIGGEWGRHGWRAYCNAQVIHTMKSKGSRL</sequence>
<feature type="domain" description="Aldehyde dehydrogenase" evidence="7">
    <location>
        <begin position="26"/>
        <end position="468"/>
    </location>
</feature>
<dbReference type="InterPro" id="IPR044086">
    <property type="entry name" value="LUC3-like"/>
</dbReference>
<dbReference type="InterPro" id="IPR029510">
    <property type="entry name" value="Ald_DH_CS_GLU"/>
</dbReference>
<dbReference type="PROSITE" id="PS00687">
    <property type="entry name" value="ALDEHYDE_DEHYDR_GLU"/>
    <property type="match status" value="1"/>
</dbReference>
<accession>A0AAJ0D4L9</accession>
<dbReference type="AlphaFoldDB" id="A0AAJ0D4L9"/>
<gene>
    <name evidence="8" type="ORF">LTR09_012691</name>
</gene>
<feature type="active site" evidence="5">
    <location>
        <position position="244"/>
    </location>
</feature>
<comment type="caution">
    <text evidence="8">The sequence shown here is derived from an EMBL/GenBank/DDBJ whole genome shotgun (WGS) entry which is preliminary data.</text>
</comment>
<comment type="catalytic activity">
    <reaction evidence="4">
        <text>an aldehyde + NAD(+) + H2O = a carboxylate + NADH + 2 H(+)</text>
        <dbReference type="Rhea" id="RHEA:16185"/>
        <dbReference type="ChEBI" id="CHEBI:15377"/>
        <dbReference type="ChEBI" id="CHEBI:15378"/>
        <dbReference type="ChEBI" id="CHEBI:17478"/>
        <dbReference type="ChEBI" id="CHEBI:29067"/>
        <dbReference type="ChEBI" id="CHEBI:57540"/>
        <dbReference type="ChEBI" id="CHEBI:57945"/>
        <dbReference type="EC" id="1.2.1.3"/>
    </reaction>
</comment>
<proteinExistence type="inferred from homology"/>
<evidence type="ECO:0000256" key="6">
    <source>
        <dbReference type="RuleBase" id="RU003345"/>
    </source>
</evidence>
<keyword evidence="2 6" id="KW-0560">Oxidoreductase</keyword>
<dbReference type="InterPro" id="IPR015590">
    <property type="entry name" value="Aldehyde_DH_dom"/>
</dbReference>
<evidence type="ECO:0000313" key="8">
    <source>
        <dbReference type="EMBL" id="KAK3045770.1"/>
    </source>
</evidence>
<dbReference type="SUPFAM" id="SSF53720">
    <property type="entry name" value="ALDH-like"/>
    <property type="match status" value="1"/>
</dbReference>
<reference evidence="8" key="1">
    <citation type="submission" date="2023-04" db="EMBL/GenBank/DDBJ databases">
        <title>Black Yeasts Isolated from many extreme environments.</title>
        <authorList>
            <person name="Coleine C."/>
            <person name="Stajich J.E."/>
            <person name="Selbmann L."/>
        </authorList>
    </citation>
    <scope>NUCLEOTIDE SEQUENCE</scope>
    <source>
        <strain evidence="8">CCFEE 5312</strain>
    </source>
</reference>
<organism evidence="8 9">
    <name type="scientific">Extremus antarcticus</name>
    <dbReference type="NCBI Taxonomy" id="702011"/>
    <lineage>
        <taxon>Eukaryota</taxon>
        <taxon>Fungi</taxon>
        <taxon>Dikarya</taxon>
        <taxon>Ascomycota</taxon>
        <taxon>Pezizomycotina</taxon>
        <taxon>Dothideomycetes</taxon>
        <taxon>Dothideomycetidae</taxon>
        <taxon>Mycosphaerellales</taxon>
        <taxon>Extremaceae</taxon>
        <taxon>Extremus</taxon>
    </lineage>
</organism>
<dbReference type="Gene3D" id="3.40.605.10">
    <property type="entry name" value="Aldehyde Dehydrogenase, Chain A, domain 1"/>
    <property type="match status" value="1"/>
</dbReference>
<dbReference type="EMBL" id="JAWDJX010000155">
    <property type="protein sequence ID" value="KAK3045770.1"/>
    <property type="molecule type" value="Genomic_DNA"/>
</dbReference>
<dbReference type="PANTHER" id="PTHR11699">
    <property type="entry name" value="ALDEHYDE DEHYDROGENASE-RELATED"/>
    <property type="match status" value="1"/>
</dbReference>
<dbReference type="PROSITE" id="PS00070">
    <property type="entry name" value="ALDEHYDE_DEHYDR_CYS"/>
    <property type="match status" value="1"/>
</dbReference>
<evidence type="ECO:0000259" key="7">
    <source>
        <dbReference type="Pfam" id="PF00171"/>
    </source>
</evidence>
<dbReference type="EC" id="1.2.1.3" evidence="3"/>
<dbReference type="FunFam" id="3.40.605.10:FF:000007">
    <property type="entry name" value="NAD/NADP-dependent betaine aldehyde dehydrogenase"/>
    <property type="match status" value="1"/>
</dbReference>
<dbReference type="Proteomes" id="UP001271007">
    <property type="component" value="Unassembled WGS sequence"/>
</dbReference>
<dbReference type="InterPro" id="IPR016162">
    <property type="entry name" value="Ald_DH_N"/>
</dbReference>
<evidence type="ECO:0000256" key="2">
    <source>
        <dbReference type="ARBA" id="ARBA00023002"/>
    </source>
</evidence>